<proteinExistence type="inferred from homology"/>
<evidence type="ECO:0000313" key="8">
    <source>
        <dbReference type="Proteomes" id="UP001556631"/>
    </source>
</evidence>
<dbReference type="Proteomes" id="UP001556631">
    <property type="component" value="Unassembled WGS sequence"/>
</dbReference>
<feature type="transmembrane region" description="Helical" evidence="6">
    <location>
        <begin position="175"/>
        <end position="195"/>
    </location>
</feature>
<keyword evidence="3 6" id="KW-0812">Transmembrane</keyword>
<dbReference type="PANTHER" id="PTHR31123:SF1">
    <property type="entry name" value="ACCUMULATION OF DYADS PROTEIN 2-RELATED"/>
    <property type="match status" value="1"/>
</dbReference>
<evidence type="ECO:0000256" key="1">
    <source>
        <dbReference type="ARBA" id="ARBA00004141"/>
    </source>
</evidence>
<dbReference type="Pfam" id="PF01184">
    <property type="entry name" value="Gpr1_Fun34_YaaH"/>
    <property type="match status" value="1"/>
</dbReference>
<feature type="transmembrane region" description="Helical" evidence="6">
    <location>
        <begin position="207"/>
        <end position="228"/>
    </location>
</feature>
<feature type="transmembrane region" description="Helical" evidence="6">
    <location>
        <begin position="86"/>
        <end position="106"/>
    </location>
</feature>
<accession>A0ABV3T2A0</accession>
<comment type="caution">
    <text evidence="7">The sequence shown here is derived from an EMBL/GenBank/DDBJ whole genome shotgun (WGS) entry which is preliminary data.</text>
</comment>
<dbReference type="RefSeq" id="WP_367994718.1">
    <property type="nucleotide sequence ID" value="NZ_JBFPJR010000025.1"/>
</dbReference>
<gene>
    <name evidence="7" type="ORF">AB3X52_14050</name>
</gene>
<feature type="transmembrane region" description="Helical" evidence="6">
    <location>
        <begin position="147"/>
        <end position="168"/>
    </location>
</feature>
<dbReference type="InterPro" id="IPR051633">
    <property type="entry name" value="AceTr"/>
</dbReference>
<organism evidence="7 8">
    <name type="scientific">Nocardioides eburneus</name>
    <dbReference type="NCBI Taxonomy" id="3231482"/>
    <lineage>
        <taxon>Bacteria</taxon>
        <taxon>Bacillati</taxon>
        <taxon>Actinomycetota</taxon>
        <taxon>Actinomycetes</taxon>
        <taxon>Propionibacteriales</taxon>
        <taxon>Nocardioidaceae</taxon>
        <taxon>Nocardioides</taxon>
    </lineage>
</organism>
<keyword evidence="8" id="KW-1185">Reference proteome</keyword>
<evidence type="ECO:0000256" key="4">
    <source>
        <dbReference type="ARBA" id="ARBA00022989"/>
    </source>
</evidence>
<evidence type="ECO:0000256" key="3">
    <source>
        <dbReference type="ARBA" id="ARBA00022692"/>
    </source>
</evidence>
<dbReference type="NCBIfam" id="NF038013">
    <property type="entry name" value="AceTr_1"/>
    <property type="match status" value="1"/>
</dbReference>
<evidence type="ECO:0000256" key="6">
    <source>
        <dbReference type="SAM" id="Phobius"/>
    </source>
</evidence>
<feature type="transmembrane region" description="Helical" evidence="6">
    <location>
        <begin position="56"/>
        <end position="74"/>
    </location>
</feature>
<comment type="subcellular location">
    <subcellularLocation>
        <location evidence="1">Membrane</location>
        <topology evidence="1">Multi-pass membrane protein</topology>
    </subcellularLocation>
</comment>
<protein>
    <submittedName>
        <fullName evidence="7">Acetate uptake transporter</fullName>
    </submittedName>
</protein>
<dbReference type="InterPro" id="IPR000791">
    <property type="entry name" value="Gpr1/Fun34/SatP-like"/>
</dbReference>
<keyword evidence="4 6" id="KW-1133">Transmembrane helix</keyword>
<dbReference type="EMBL" id="JBFPJR010000025">
    <property type="protein sequence ID" value="MEX0428747.1"/>
    <property type="molecule type" value="Genomic_DNA"/>
</dbReference>
<dbReference type="PANTHER" id="PTHR31123">
    <property type="entry name" value="ACCUMULATION OF DYADS PROTEIN 2-RELATED"/>
    <property type="match status" value="1"/>
</dbReference>
<feature type="transmembrane region" description="Helical" evidence="6">
    <location>
        <begin position="118"/>
        <end position="141"/>
    </location>
</feature>
<keyword evidence="5 6" id="KW-0472">Membrane</keyword>
<evidence type="ECO:0000313" key="7">
    <source>
        <dbReference type="EMBL" id="MEX0428747.1"/>
    </source>
</evidence>
<evidence type="ECO:0000256" key="5">
    <source>
        <dbReference type="ARBA" id="ARBA00023136"/>
    </source>
</evidence>
<comment type="similarity">
    <text evidence="2">Belongs to the acetate uptake transporter (AceTr) (TC 2.A.96) family.</text>
</comment>
<name>A0ABV3T2A0_9ACTN</name>
<evidence type="ECO:0000256" key="2">
    <source>
        <dbReference type="ARBA" id="ARBA00005587"/>
    </source>
</evidence>
<reference evidence="7 8" key="1">
    <citation type="submission" date="2024-07" db="EMBL/GenBank/DDBJ databases">
        <authorList>
            <person name="Lee S."/>
            <person name="Kang M."/>
        </authorList>
    </citation>
    <scope>NUCLEOTIDE SEQUENCE [LARGE SCALE GENOMIC DNA]</scope>
    <source>
        <strain evidence="7 8">DS6</strain>
    </source>
</reference>
<sequence length="248" mass="25811">MSQGNVTRTTEAMGHDGAHAPVRLWTKGGPVDTRYLVPDEISLIEERHEASIGEPASMALLGFATGTFIIAWPLSGFVGTSALPATVPSVLVFAGIAQFIGGLIAFRRENQFAGTAFGVFGANNVVVATFLLMQATGMIAATPGSGAMRMLALELFCFGYIALMLGIVAVRLNGAFVAILLTLAAGFTLSGIQDYYGSSMPSLVGHIGGYCLIASAALAAYTASAMVINSTWQRPVLPLLGPRHQTAA</sequence>